<dbReference type="SMART" id="SM01073">
    <property type="entry name" value="CDC48_N"/>
    <property type="match status" value="1"/>
</dbReference>
<dbReference type="Pfam" id="PF02933">
    <property type="entry name" value="CDC48_2"/>
    <property type="match status" value="1"/>
</dbReference>
<dbReference type="AlphaFoldDB" id="A0AA35G8G4"/>
<keyword evidence="2 4" id="KW-0067">ATP-binding</keyword>
<dbReference type="PANTHER" id="PTHR23077:SF171">
    <property type="entry name" value="NUCLEAR VALOSIN-CONTAINING PROTEIN-LIKE"/>
    <property type="match status" value="1"/>
</dbReference>
<dbReference type="InterPro" id="IPR050168">
    <property type="entry name" value="AAA_ATPase_domain"/>
</dbReference>
<dbReference type="FunFam" id="3.40.50.300:FF:001025">
    <property type="entry name" value="ATPase family, AAA domain-containing 2B"/>
    <property type="match status" value="1"/>
</dbReference>
<dbReference type="InterPro" id="IPR003959">
    <property type="entry name" value="ATPase_AAA_core"/>
</dbReference>
<dbReference type="FunFam" id="1.10.8.60:FF:000178">
    <property type="entry name" value="CDC48/VCP homolog, AAA superfamily"/>
    <property type="match status" value="2"/>
</dbReference>
<accession>A0AA35G8G4</accession>
<proteinExistence type="inferred from homology"/>
<dbReference type="Proteomes" id="UP001163687">
    <property type="component" value="Chromosome"/>
</dbReference>
<dbReference type="InterPro" id="IPR041569">
    <property type="entry name" value="AAA_lid_3"/>
</dbReference>
<dbReference type="PROSITE" id="PS00674">
    <property type="entry name" value="AAA"/>
    <property type="match status" value="1"/>
</dbReference>
<evidence type="ECO:0000313" key="9">
    <source>
        <dbReference type="Proteomes" id="UP001163687"/>
    </source>
</evidence>
<dbReference type="Gene3D" id="3.10.330.10">
    <property type="match status" value="1"/>
</dbReference>
<feature type="domain" description="CDC48" evidence="6">
    <location>
        <begin position="112"/>
        <end position="176"/>
    </location>
</feature>
<dbReference type="Gene3D" id="1.10.8.60">
    <property type="match status" value="2"/>
</dbReference>
<dbReference type="GO" id="GO:0005737">
    <property type="term" value="C:cytoplasm"/>
    <property type="evidence" value="ECO:0007669"/>
    <property type="project" value="UniProtKB-ARBA"/>
</dbReference>
<dbReference type="GO" id="GO:0005524">
    <property type="term" value="F:ATP binding"/>
    <property type="evidence" value="ECO:0007669"/>
    <property type="project" value="UniProtKB-KW"/>
</dbReference>
<dbReference type="KEGG" id="cmic:caldi_20850"/>
<dbReference type="CDD" id="cd19503">
    <property type="entry name" value="RecA-like_CDC48_NLV2_r1-like"/>
    <property type="match status" value="1"/>
</dbReference>
<dbReference type="Gene3D" id="2.40.40.20">
    <property type="match status" value="1"/>
</dbReference>
<sequence>MEEPETGRRSLRLRVAEALPEDLHRGIARLGVAEMTYLGLSPGEVVQIAGLRATVARALPADSGTPPRTLRIDGTTRQNSGVGLDEEVTVQRIGVSPARAVVLTPSDPGGIAHGEDPVPLLHRRLLGCAVVAGDVVAVPRFGGEPLLFTVTGTAPRGAVLVQEGTRIRIAAVDVEPPRAGAVTYEDVGGLDRELARVRELVELPLKYPALFRRLGVRPPRGVLLYGPPGTGKTLIARAIAADSRLHFVHVDGPAIMRKYYGESEARLREVFDEARRHAPSVIFLDELDALAPRREAVHGDVEKRVVGQLLALMDGLEERGDVIVVGATNIPELLDPALRRPGRFDREIPIPVPDRDGRLAILRIHTRGMALAADVDLEELADVTHGFVGADLAALCREAGMAALRRLLPEIRLDPEAGADSGGIQVTMADFRHALGEVEPSATRELVLERPRETWEHVGGLSQIRTRLRVLVERPLRYGDLLAGFGLHLPRGILFTGPAGTGKTLVARALASSVRANFIGVEGPSLFRKWMGETEKALRDLFRKARQASPCILFIDELDALAPARGAAGATEAGERAVSQLLAEMDGIREHPGVLVIAATNRPDRLEPALLRPGRFDYILEFPLPDVAEREEILAVHTRRLPLAGDVDLGALAEATAGWSGAELRALCQRAALLAADEWFEEAEGAGGRPPAAPGTAPAPRVGARHFRLALAEMEGGSGGMPPPRRVEAR</sequence>
<dbReference type="InterPro" id="IPR009010">
    <property type="entry name" value="Asp_de-COase-like_dom_sf"/>
</dbReference>
<dbReference type="Pfam" id="PF17862">
    <property type="entry name" value="AAA_lid_3"/>
    <property type="match status" value="2"/>
</dbReference>
<evidence type="ECO:0000256" key="1">
    <source>
        <dbReference type="ARBA" id="ARBA00022741"/>
    </source>
</evidence>
<dbReference type="PANTHER" id="PTHR23077">
    <property type="entry name" value="AAA-FAMILY ATPASE"/>
    <property type="match status" value="1"/>
</dbReference>
<evidence type="ECO:0000256" key="4">
    <source>
        <dbReference type="RuleBase" id="RU003651"/>
    </source>
</evidence>
<dbReference type="SUPFAM" id="SSF54585">
    <property type="entry name" value="Cdc48 domain 2-like"/>
    <property type="match status" value="1"/>
</dbReference>
<evidence type="ECO:0000259" key="7">
    <source>
        <dbReference type="SMART" id="SM01073"/>
    </source>
</evidence>
<dbReference type="SUPFAM" id="SSF52540">
    <property type="entry name" value="P-loop containing nucleoside triphosphate hydrolases"/>
    <property type="match status" value="2"/>
</dbReference>
<comment type="similarity">
    <text evidence="4">Belongs to the AAA ATPase family.</text>
</comment>
<dbReference type="FunFam" id="3.40.50.300:FF:000012">
    <property type="entry name" value="Transitional endoplasmic reticulum ATPase"/>
    <property type="match status" value="1"/>
</dbReference>
<evidence type="ECO:0000259" key="5">
    <source>
        <dbReference type="SMART" id="SM00382"/>
    </source>
</evidence>
<keyword evidence="3" id="KW-0175">Coiled coil</keyword>
<dbReference type="Pfam" id="PF02359">
    <property type="entry name" value="CDC48_N"/>
    <property type="match status" value="1"/>
</dbReference>
<dbReference type="InterPro" id="IPR003593">
    <property type="entry name" value="AAA+_ATPase"/>
</dbReference>
<organism evidence="8 9">
    <name type="scientific">Caldinitratiruptor microaerophilus</name>
    <dbReference type="NCBI Taxonomy" id="671077"/>
    <lineage>
        <taxon>Bacteria</taxon>
        <taxon>Bacillati</taxon>
        <taxon>Bacillota</taxon>
        <taxon>Clostridia</taxon>
        <taxon>Eubacteriales</taxon>
        <taxon>Symbiobacteriaceae</taxon>
        <taxon>Caldinitratiruptor</taxon>
    </lineage>
</organism>
<feature type="domain" description="AAA+ ATPase" evidence="5">
    <location>
        <begin position="489"/>
        <end position="626"/>
    </location>
</feature>
<dbReference type="SMART" id="SM00382">
    <property type="entry name" value="AAA"/>
    <property type="match status" value="2"/>
</dbReference>
<name>A0AA35G8G4_9FIRM</name>
<evidence type="ECO:0000256" key="3">
    <source>
        <dbReference type="ARBA" id="ARBA00023054"/>
    </source>
</evidence>
<dbReference type="InterPro" id="IPR003338">
    <property type="entry name" value="CDC4_N-term_subdom"/>
</dbReference>
<feature type="domain" description="CDC48 N-terminal subdomain" evidence="7">
    <location>
        <begin position="12"/>
        <end position="95"/>
    </location>
</feature>
<protein>
    <submittedName>
        <fullName evidence="8">ATPase AAA</fullName>
    </submittedName>
</protein>
<dbReference type="EMBL" id="AP025628">
    <property type="protein sequence ID" value="BDG60995.1"/>
    <property type="molecule type" value="Genomic_DNA"/>
</dbReference>
<dbReference type="InterPro" id="IPR003960">
    <property type="entry name" value="ATPase_AAA_CS"/>
</dbReference>
<keyword evidence="9" id="KW-1185">Reference proteome</keyword>
<dbReference type="SMART" id="SM01072">
    <property type="entry name" value="CDC48_2"/>
    <property type="match status" value="1"/>
</dbReference>
<keyword evidence="1 4" id="KW-0547">Nucleotide-binding</keyword>
<evidence type="ECO:0000259" key="6">
    <source>
        <dbReference type="SMART" id="SM01072"/>
    </source>
</evidence>
<dbReference type="GO" id="GO:0016887">
    <property type="term" value="F:ATP hydrolysis activity"/>
    <property type="evidence" value="ECO:0007669"/>
    <property type="project" value="InterPro"/>
</dbReference>
<dbReference type="Gene3D" id="3.40.50.300">
    <property type="entry name" value="P-loop containing nucleotide triphosphate hydrolases"/>
    <property type="match status" value="2"/>
</dbReference>
<gene>
    <name evidence="8" type="ORF">caldi_20850</name>
</gene>
<dbReference type="NCBIfam" id="TIGR01243">
    <property type="entry name" value="CDC48"/>
    <property type="match status" value="1"/>
</dbReference>
<dbReference type="FunFam" id="2.40.40.20:FF:000007">
    <property type="entry name" value="AAA family ATPase"/>
    <property type="match status" value="1"/>
</dbReference>
<dbReference type="RefSeq" id="WP_264841678.1">
    <property type="nucleotide sequence ID" value="NZ_AP025628.1"/>
</dbReference>
<evidence type="ECO:0000256" key="2">
    <source>
        <dbReference type="ARBA" id="ARBA00022840"/>
    </source>
</evidence>
<feature type="domain" description="AAA+ ATPase" evidence="5">
    <location>
        <begin position="218"/>
        <end position="354"/>
    </location>
</feature>
<dbReference type="InterPro" id="IPR027417">
    <property type="entry name" value="P-loop_NTPase"/>
</dbReference>
<dbReference type="InterPro" id="IPR004201">
    <property type="entry name" value="Cdc48_dom2"/>
</dbReference>
<dbReference type="InterPro" id="IPR005938">
    <property type="entry name" value="AAA_ATPase_CDC48"/>
</dbReference>
<dbReference type="Pfam" id="PF00004">
    <property type="entry name" value="AAA"/>
    <property type="match status" value="2"/>
</dbReference>
<dbReference type="InterPro" id="IPR029067">
    <property type="entry name" value="CDC48_domain_2-like_sf"/>
</dbReference>
<reference evidence="8" key="1">
    <citation type="submission" date="2022-03" db="EMBL/GenBank/DDBJ databases">
        <title>Complete genome sequence of Caldinitratiruptor microaerophilus.</title>
        <authorList>
            <person name="Mukaiyama R."/>
            <person name="Nishiyama T."/>
            <person name="Ueda K."/>
        </authorList>
    </citation>
    <scope>NUCLEOTIDE SEQUENCE</scope>
    <source>
        <strain evidence="8">JCM 16183</strain>
    </source>
</reference>
<dbReference type="SUPFAM" id="SSF50692">
    <property type="entry name" value="ADC-like"/>
    <property type="match status" value="1"/>
</dbReference>
<evidence type="ECO:0000313" key="8">
    <source>
        <dbReference type="EMBL" id="BDG60995.1"/>
    </source>
</evidence>